<evidence type="ECO:0000313" key="1">
    <source>
        <dbReference type="EMBL" id="EMR13533.1"/>
    </source>
</evidence>
<dbReference type="PATRIC" id="fig|1286106.3.peg.884"/>
<name>M7NXL6_9GAMM</name>
<protein>
    <recommendedName>
        <fullName evidence="3">TRASH domain-containing protein</fullName>
    </recommendedName>
</protein>
<evidence type="ECO:0008006" key="3">
    <source>
        <dbReference type="Google" id="ProtNLM"/>
    </source>
</evidence>
<dbReference type="OrthoDB" id="9814432at2"/>
<dbReference type="eggNOG" id="ENOG5033BBV">
    <property type="taxonomic scope" value="Bacteria"/>
</dbReference>
<dbReference type="AlphaFoldDB" id="M7NXL6"/>
<proteinExistence type="predicted"/>
<evidence type="ECO:0000313" key="2">
    <source>
        <dbReference type="Proteomes" id="UP000012019"/>
    </source>
</evidence>
<dbReference type="InterPro" id="IPR049708">
    <property type="entry name" value="PP0621-like"/>
</dbReference>
<keyword evidence="2" id="KW-1185">Reference proteome</keyword>
<gene>
    <name evidence="1" type="ORF">MPL1_04407</name>
</gene>
<reference evidence="1 2" key="1">
    <citation type="journal article" date="2013" name="Genome Announc.">
        <title>Draft Genome Sequence of Methylophaga lonarensis MPLT, a Haloalkaliphilic (Non-Methane-Utilizing) Methylotroph.</title>
        <authorList>
            <person name="Shetty S.A."/>
            <person name="Marathe N.P."/>
            <person name="Munot H."/>
            <person name="Antony C.P."/>
            <person name="Dhotre D.P."/>
            <person name="Murrell J.C."/>
            <person name="Shouche Y.S."/>
        </authorList>
    </citation>
    <scope>NUCLEOTIDE SEQUENCE [LARGE SCALE GENOMIC DNA]</scope>
    <source>
        <strain evidence="1 2">MPL</strain>
    </source>
</reference>
<sequence length="72" mass="8459">MRILLLLILGLLLYLVFVNLFRRKPSTDLPAKAERMVRCEHCGLHLPEHEAISQDKHYFCCTEHLELARKSK</sequence>
<dbReference type="NCBIfam" id="NF041023">
    <property type="entry name" value="PP0621_fam"/>
    <property type="match status" value="1"/>
</dbReference>
<dbReference type="Proteomes" id="UP000012019">
    <property type="component" value="Unassembled WGS sequence"/>
</dbReference>
<dbReference type="EMBL" id="APHR01000020">
    <property type="protein sequence ID" value="EMR13533.1"/>
    <property type="molecule type" value="Genomic_DNA"/>
</dbReference>
<dbReference type="RefSeq" id="WP_009725901.1">
    <property type="nucleotide sequence ID" value="NZ_APHR01000020.1"/>
</dbReference>
<accession>M7NXL6</accession>
<organism evidence="1 2">
    <name type="scientific">Methylophaga lonarensis MPL</name>
    <dbReference type="NCBI Taxonomy" id="1286106"/>
    <lineage>
        <taxon>Bacteria</taxon>
        <taxon>Pseudomonadati</taxon>
        <taxon>Pseudomonadota</taxon>
        <taxon>Gammaproteobacteria</taxon>
        <taxon>Thiotrichales</taxon>
        <taxon>Piscirickettsiaceae</taxon>
        <taxon>Methylophaga</taxon>
    </lineage>
</organism>
<dbReference type="STRING" id="1286106.MPL1_04407"/>
<comment type="caution">
    <text evidence="1">The sequence shown here is derived from an EMBL/GenBank/DDBJ whole genome shotgun (WGS) entry which is preliminary data.</text>
</comment>